<gene>
    <name evidence="1" type="ORF">BOTBODRAFT_34304</name>
</gene>
<evidence type="ECO:0000313" key="1">
    <source>
        <dbReference type="EMBL" id="KDQ12573.1"/>
    </source>
</evidence>
<reference evidence="2" key="1">
    <citation type="journal article" date="2014" name="Proc. Natl. Acad. Sci. U.S.A.">
        <title>Extensive sampling of basidiomycete genomes demonstrates inadequacy of the white-rot/brown-rot paradigm for wood decay fungi.</title>
        <authorList>
            <person name="Riley R."/>
            <person name="Salamov A.A."/>
            <person name="Brown D.W."/>
            <person name="Nagy L.G."/>
            <person name="Floudas D."/>
            <person name="Held B.W."/>
            <person name="Levasseur A."/>
            <person name="Lombard V."/>
            <person name="Morin E."/>
            <person name="Otillar R."/>
            <person name="Lindquist E.A."/>
            <person name="Sun H."/>
            <person name="LaButti K.M."/>
            <person name="Schmutz J."/>
            <person name="Jabbour D."/>
            <person name="Luo H."/>
            <person name="Baker S.E."/>
            <person name="Pisabarro A.G."/>
            <person name="Walton J.D."/>
            <person name="Blanchette R.A."/>
            <person name="Henrissat B."/>
            <person name="Martin F."/>
            <person name="Cullen D."/>
            <person name="Hibbett D.S."/>
            <person name="Grigoriev I.V."/>
        </authorList>
    </citation>
    <scope>NUCLEOTIDE SEQUENCE [LARGE SCALE GENOMIC DNA]</scope>
    <source>
        <strain evidence="2">FD-172 SS1</strain>
    </source>
</reference>
<dbReference type="AlphaFoldDB" id="A0A067M9W9"/>
<evidence type="ECO:0000313" key="2">
    <source>
        <dbReference type="Proteomes" id="UP000027195"/>
    </source>
</evidence>
<sequence length="82" mass="9148">MTAAASVVPRDFECVRECARRGEVRNHQCNQLPGSPPTRCICDKPKVLQFAVECIKEYCPNDVPLAREYLGKLCRGTQIPGL</sequence>
<dbReference type="HOGENOM" id="CLU_2557991_0_0_1"/>
<name>A0A067M9W9_BOTB1</name>
<keyword evidence="2" id="KW-1185">Reference proteome</keyword>
<proteinExistence type="predicted"/>
<dbReference type="Proteomes" id="UP000027195">
    <property type="component" value="Unassembled WGS sequence"/>
</dbReference>
<organism evidence="1 2">
    <name type="scientific">Botryobasidium botryosum (strain FD-172 SS1)</name>
    <dbReference type="NCBI Taxonomy" id="930990"/>
    <lineage>
        <taxon>Eukaryota</taxon>
        <taxon>Fungi</taxon>
        <taxon>Dikarya</taxon>
        <taxon>Basidiomycota</taxon>
        <taxon>Agaricomycotina</taxon>
        <taxon>Agaricomycetes</taxon>
        <taxon>Cantharellales</taxon>
        <taxon>Botryobasidiaceae</taxon>
        <taxon>Botryobasidium</taxon>
    </lineage>
</organism>
<dbReference type="EMBL" id="KL198049">
    <property type="protein sequence ID" value="KDQ12573.1"/>
    <property type="molecule type" value="Genomic_DNA"/>
</dbReference>
<accession>A0A067M9W9</accession>
<protein>
    <submittedName>
        <fullName evidence="1">Uncharacterized protein</fullName>
    </submittedName>
</protein>
<dbReference type="InParanoid" id="A0A067M9W9"/>